<keyword evidence="4" id="KW-0914">Notch signaling pathway</keyword>
<sequence length="165" mass="18225">MTVMEFFGCSFLAFGPPFALFVFTIAHDPVRIIILIASAFFWLLSLLLSSLWWFIVSPLREQLAFGVVFSVLFQELFRFLIYILLRKAEGGLKKVTADVHTQLVDNKHILAYVAGLGFGLMSGAFALINVLADSVGPGTVGQQKSVARRLCSDLSPDSFTLDTTK</sequence>
<protein>
    <submittedName>
        <fullName evidence="8">Uncharacterized protein</fullName>
    </submittedName>
</protein>
<dbReference type="EMBL" id="CAJVCH010352367">
    <property type="protein sequence ID" value="CAG7815768.1"/>
    <property type="molecule type" value="Genomic_DNA"/>
</dbReference>
<dbReference type="GO" id="GO:0016485">
    <property type="term" value="P:protein processing"/>
    <property type="evidence" value="ECO:0007669"/>
    <property type="project" value="InterPro"/>
</dbReference>
<dbReference type="AlphaFoldDB" id="A0A8J2KFE7"/>
<dbReference type="GO" id="GO:0016020">
    <property type="term" value="C:membrane"/>
    <property type="evidence" value="ECO:0007669"/>
    <property type="project" value="UniProtKB-SubCell"/>
</dbReference>
<keyword evidence="5 7" id="KW-1133">Transmembrane helix</keyword>
<keyword evidence="6 7" id="KW-0472">Membrane</keyword>
<evidence type="ECO:0000256" key="7">
    <source>
        <dbReference type="SAM" id="Phobius"/>
    </source>
</evidence>
<dbReference type="InterPro" id="IPR009294">
    <property type="entry name" value="Aph-1"/>
</dbReference>
<evidence type="ECO:0000256" key="3">
    <source>
        <dbReference type="ARBA" id="ARBA00022692"/>
    </source>
</evidence>
<keyword evidence="3 7" id="KW-0812">Transmembrane</keyword>
<name>A0A8J2KFE7_9HEXA</name>
<organism evidence="8 9">
    <name type="scientific">Allacma fusca</name>
    <dbReference type="NCBI Taxonomy" id="39272"/>
    <lineage>
        <taxon>Eukaryota</taxon>
        <taxon>Metazoa</taxon>
        <taxon>Ecdysozoa</taxon>
        <taxon>Arthropoda</taxon>
        <taxon>Hexapoda</taxon>
        <taxon>Collembola</taxon>
        <taxon>Symphypleona</taxon>
        <taxon>Sminthuridae</taxon>
        <taxon>Allacma</taxon>
    </lineage>
</organism>
<evidence type="ECO:0000256" key="6">
    <source>
        <dbReference type="ARBA" id="ARBA00023136"/>
    </source>
</evidence>
<evidence type="ECO:0000313" key="9">
    <source>
        <dbReference type="Proteomes" id="UP000708208"/>
    </source>
</evidence>
<reference evidence="8" key="1">
    <citation type="submission" date="2021-06" db="EMBL/GenBank/DDBJ databases">
        <authorList>
            <person name="Hodson N. C."/>
            <person name="Mongue J. A."/>
            <person name="Jaron S. K."/>
        </authorList>
    </citation>
    <scope>NUCLEOTIDE SEQUENCE</scope>
</reference>
<gene>
    <name evidence="8" type="ORF">AFUS01_LOCUS26426</name>
</gene>
<accession>A0A8J2KFE7</accession>
<evidence type="ECO:0000313" key="8">
    <source>
        <dbReference type="EMBL" id="CAG7815768.1"/>
    </source>
</evidence>
<feature type="transmembrane region" description="Helical" evidence="7">
    <location>
        <begin position="62"/>
        <end position="85"/>
    </location>
</feature>
<dbReference type="Pfam" id="PF06105">
    <property type="entry name" value="Aph-1"/>
    <property type="match status" value="1"/>
</dbReference>
<comment type="caution">
    <text evidence="8">The sequence shown here is derived from an EMBL/GenBank/DDBJ whole genome shotgun (WGS) entry which is preliminary data.</text>
</comment>
<evidence type="ECO:0000256" key="1">
    <source>
        <dbReference type="ARBA" id="ARBA00004141"/>
    </source>
</evidence>
<dbReference type="GO" id="GO:0007219">
    <property type="term" value="P:Notch signaling pathway"/>
    <property type="evidence" value="ECO:0007669"/>
    <property type="project" value="UniProtKB-KW"/>
</dbReference>
<evidence type="ECO:0000256" key="4">
    <source>
        <dbReference type="ARBA" id="ARBA00022976"/>
    </source>
</evidence>
<comment type="subcellular location">
    <subcellularLocation>
        <location evidence="1">Membrane</location>
        <topology evidence="1">Multi-pass membrane protein</topology>
    </subcellularLocation>
</comment>
<proteinExistence type="inferred from homology"/>
<keyword evidence="9" id="KW-1185">Reference proteome</keyword>
<feature type="transmembrane region" description="Helical" evidence="7">
    <location>
        <begin position="6"/>
        <end position="25"/>
    </location>
</feature>
<feature type="transmembrane region" description="Helical" evidence="7">
    <location>
        <begin position="32"/>
        <end position="56"/>
    </location>
</feature>
<comment type="similarity">
    <text evidence="2">Belongs to the APH-1 family.</text>
</comment>
<dbReference type="Proteomes" id="UP000708208">
    <property type="component" value="Unassembled WGS sequence"/>
</dbReference>
<evidence type="ECO:0000256" key="5">
    <source>
        <dbReference type="ARBA" id="ARBA00022989"/>
    </source>
</evidence>
<dbReference type="OrthoDB" id="6507463at2759"/>
<evidence type="ECO:0000256" key="2">
    <source>
        <dbReference type="ARBA" id="ARBA00005577"/>
    </source>
</evidence>
<dbReference type="PANTHER" id="PTHR12889">
    <property type="entry name" value="GAMMA-SECRETASE SUBUNIT APH-1"/>
    <property type="match status" value="1"/>
</dbReference>
<feature type="transmembrane region" description="Helical" evidence="7">
    <location>
        <begin position="109"/>
        <end position="132"/>
    </location>
</feature>